<name>A0A1G2BWH5_9BACT</name>
<dbReference type="Proteomes" id="UP000177626">
    <property type="component" value="Unassembled WGS sequence"/>
</dbReference>
<feature type="transmembrane region" description="Helical" evidence="1">
    <location>
        <begin position="21"/>
        <end position="43"/>
    </location>
</feature>
<comment type="caution">
    <text evidence="2">The sequence shown here is derived from an EMBL/GenBank/DDBJ whole genome shotgun (WGS) entry which is preliminary data.</text>
</comment>
<keyword evidence="1" id="KW-1133">Transmembrane helix</keyword>
<evidence type="ECO:0000313" key="3">
    <source>
        <dbReference type="Proteomes" id="UP000177626"/>
    </source>
</evidence>
<organism evidence="2 3">
    <name type="scientific">Candidatus Komeilibacteria bacterium RIFOXYC1_FULL_37_11</name>
    <dbReference type="NCBI Taxonomy" id="1798555"/>
    <lineage>
        <taxon>Bacteria</taxon>
        <taxon>Candidatus Komeiliibacteriota</taxon>
    </lineage>
</organism>
<protein>
    <submittedName>
        <fullName evidence="2">Uncharacterized protein</fullName>
    </submittedName>
</protein>
<accession>A0A1G2BWH5</accession>
<gene>
    <name evidence="2" type="ORF">A2406_02795</name>
</gene>
<sequence length="284" mass="29697">MLIKIKEAFNLSYQRSSSGAVALILVIMITALTIVSAVVISMVNTSNLMSAYYFSEDEKTSVDLDACLEDALFRLASSTTASGTYYLNGAGVNCYYQIASSISGGLKTVTSTASSTSDIGYWEDTIVMQINVSSSPISVYSYKNFDMSYASIVEGGSCTATCGNGAVECDEVCDDSNTTTESCGNGSTDVGKCNADCSAVVPDEVCDDGNTNTEACGDGVKQTGGAIYCNSTCTAVVTRNEACDYTGAEEPSDPGCYYGDVGCTIRYNGCRNSCTACAMCAIEL</sequence>
<proteinExistence type="predicted"/>
<evidence type="ECO:0000313" key="2">
    <source>
        <dbReference type="EMBL" id="OGY93535.1"/>
    </source>
</evidence>
<keyword evidence="1" id="KW-0812">Transmembrane</keyword>
<evidence type="ECO:0000256" key="1">
    <source>
        <dbReference type="SAM" id="Phobius"/>
    </source>
</evidence>
<dbReference type="EMBL" id="MHKQ01000020">
    <property type="protein sequence ID" value="OGY93535.1"/>
    <property type="molecule type" value="Genomic_DNA"/>
</dbReference>
<keyword evidence="1" id="KW-0472">Membrane</keyword>
<reference evidence="2 3" key="1">
    <citation type="journal article" date="2016" name="Nat. Commun.">
        <title>Thousands of microbial genomes shed light on interconnected biogeochemical processes in an aquifer system.</title>
        <authorList>
            <person name="Anantharaman K."/>
            <person name="Brown C.T."/>
            <person name="Hug L.A."/>
            <person name="Sharon I."/>
            <person name="Castelle C.J."/>
            <person name="Probst A.J."/>
            <person name="Thomas B.C."/>
            <person name="Singh A."/>
            <person name="Wilkins M.J."/>
            <person name="Karaoz U."/>
            <person name="Brodie E.L."/>
            <person name="Williams K.H."/>
            <person name="Hubbard S.S."/>
            <person name="Banfield J.F."/>
        </authorList>
    </citation>
    <scope>NUCLEOTIDE SEQUENCE [LARGE SCALE GENOMIC DNA]</scope>
</reference>
<dbReference type="AlphaFoldDB" id="A0A1G2BWH5"/>